<dbReference type="AlphaFoldDB" id="A0AAE1LV42"/>
<dbReference type="Gene3D" id="6.20.210.20">
    <property type="entry name" value="THAP domain"/>
    <property type="match status" value="1"/>
</dbReference>
<protein>
    <submittedName>
        <fullName evidence="7">DNA transposase</fullName>
    </submittedName>
</protein>
<keyword evidence="3" id="KW-0862">Zinc</keyword>
<keyword evidence="1" id="KW-0479">Metal-binding</keyword>
<dbReference type="InterPro" id="IPR006612">
    <property type="entry name" value="THAP_Znf"/>
</dbReference>
<dbReference type="Proteomes" id="UP001219518">
    <property type="component" value="Unassembled WGS sequence"/>
</dbReference>
<keyword evidence="8" id="KW-1185">Reference proteome</keyword>
<evidence type="ECO:0000256" key="5">
    <source>
        <dbReference type="PROSITE-ProRule" id="PRU00309"/>
    </source>
</evidence>
<feature type="domain" description="THAP-type" evidence="6">
    <location>
        <begin position="1"/>
        <end position="82"/>
    </location>
</feature>
<evidence type="ECO:0000256" key="4">
    <source>
        <dbReference type="ARBA" id="ARBA00023125"/>
    </source>
</evidence>
<evidence type="ECO:0000313" key="8">
    <source>
        <dbReference type="Proteomes" id="UP001219518"/>
    </source>
</evidence>
<name>A0AAE1LV42_9NEOP</name>
<proteinExistence type="predicted"/>
<reference evidence="7" key="2">
    <citation type="journal article" date="2023" name="BMC Genomics">
        <title>Pest status, molecular evolution, and epigenetic factors derived from the genome assembly of Frankliniella fusca, a thysanopteran phytovirus vector.</title>
        <authorList>
            <person name="Catto M.A."/>
            <person name="Labadie P.E."/>
            <person name="Jacobson A.L."/>
            <person name="Kennedy G.G."/>
            <person name="Srinivasan R."/>
            <person name="Hunt B.G."/>
        </authorList>
    </citation>
    <scope>NUCLEOTIDE SEQUENCE</scope>
    <source>
        <strain evidence="7">PL_HMW_Pooled</strain>
    </source>
</reference>
<comment type="caution">
    <text evidence="7">The sequence shown here is derived from an EMBL/GenBank/DDBJ whole genome shotgun (WGS) entry which is preliminary data.</text>
</comment>
<dbReference type="SMART" id="SM00692">
    <property type="entry name" value="DM3"/>
    <property type="match status" value="1"/>
</dbReference>
<dbReference type="SMART" id="SM00980">
    <property type="entry name" value="THAP"/>
    <property type="match status" value="1"/>
</dbReference>
<evidence type="ECO:0000256" key="1">
    <source>
        <dbReference type="ARBA" id="ARBA00022723"/>
    </source>
</evidence>
<dbReference type="EMBL" id="JAHWGI010001430">
    <property type="protein sequence ID" value="KAK3931834.1"/>
    <property type="molecule type" value="Genomic_DNA"/>
</dbReference>
<dbReference type="Pfam" id="PF05485">
    <property type="entry name" value="THAP"/>
    <property type="match status" value="1"/>
</dbReference>
<sequence length="391" mass="44910">MGRVCCAVRCNGRANHSFPTDPQRRAKWEEALICDGKGYVKRPVLGLCEAHFKPEDFITESFNTGLKLTRKVLKRTAIPSIFKSSEILVEEDLSFVPDVKTKKDLPETSEDKRSLTPTRGTNRKRLLRSMSVGTQKDFCFFGIENFKENPAAILFYTGLQSYAHFKKVFHSLCPPSDLIKYYPSEVLDFPIPIEDQLFLSIIKLKRNKEDFELGLLFQVDMQDVQNLFIIWVNFMHRIWSNYAEWPINSHLDFYLKKLYSSPRVIVKVPVEKRKHSSSTNKSGEKTGIIIKRNKVECSTNNFSNSQEMSVQTLISSESVANMSSIISSGTYTKPNNVTVFHNGNQDSNPDIMGNVIKLTKRYCILETCLQNHGIEFCKKIYGVCHVLFEKW</sequence>
<evidence type="ECO:0000256" key="2">
    <source>
        <dbReference type="ARBA" id="ARBA00022771"/>
    </source>
</evidence>
<evidence type="ECO:0000259" key="6">
    <source>
        <dbReference type="PROSITE" id="PS50950"/>
    </source>
</evidence>
<dbReference type="InterPro" id="IPR038441">
    <property type="entry name" value="THAP_Znf_sf"/>
</dbReference>
<keyword evidence="4 5" id="KW-0238">DNA-binding</keyword>
<dbReference type="GO" id="GO:0008270">
    <property type="term" value="F:zinc ion binding"/>
    <property type="evidence" value="ECO:0007669"/>
    <property type="project" value="UniProtKB-KW"/>
</dbReference>
<organism evidence="7 8">
    <name type="scientific">Frankliniella fusca</name>
    <dbReference type="NCBI Taxonomy" id="407009"/>
    <lineage>
        <taxon>Eukaryota</taxon>
        <taxon>Metazoa</taxon>
        <taxon>Ecdysozoa</taxon>
        <taxon>Arthropoda</taxon>
        <taxon>Hexapoda</taxon>
        <taxon>Insecta</taxon>
        <taxon>Pterygota</taxon>
        <taxon>Neoptera</taxon>
        <taxon>Paraneoptera</taxon>
        <taxon>Thysanoptera</taxon>
        <taxon>Terebrantia</taxon>
        <taxon>Thripoidea</taxon>
        <taxon>Thripidae</taxon>
        <taxon>Frankliniella</taxon>
    </lineage>
</organism>
<gene>
    <name evidence="7" type="ORF">KUF71_009053</name>
</gene>
<evidence type="ECO:0000313" key="7">
    <source>
        <dbReference type="EMBL" id="KAK3931834.1"/>
    </source>
</evidence>
<accession>A0AAE1LV42</accession>
<dbReference type="PANTHER" id="PTHR23080">
    <property type="entry name" value="THAP DOMAIN PROTEIN"/>
    <property type="match status" value="1"/>
</dbReference>
<dbReference type="GO" id="GO:0003677">
    <property type="term" value="F:DNA binding"/>
    <property type="evidence" value="ECO:0007669"/>
    <property type="project" value="UniProtKB-UniRule"/>
</dbReference>
<dbReference type="PROSITE" id="PS50950">
    <property type="entry name" value="ZF_THAP"/>
    <property type="match status" value="1"/>
</dbReference>
<dbReference type="SUPFAM" id="SSF57716">
    <property type="entry name" value="Glucocorticoid receptor-like (DNA-binding domain)"/>
    <property type="match status" value="1"/>
</dbReference>
<evidence type="ECO:0000256" key="3">
    <source>
        <dbReference type="ARBA" id="ARBA00022833"/>
    </source>
</evidence>
<reference evidence="7" key="1">
    <citation type="submission" date="2021-07" db="EMBL/GenBank/DDBJ databases">
        <authorList>
            <person name="Catto M.A."/>
            <person name="Jacobson A."/>
            <person name="Kennedy G."/>
            <person name="Labadie P."/>
            <person name="Hunt B.G."/>
            <person name="Srinivasan R."/>
        </authorList>
    </citation>
    <scope>NUCLEOTIDE SEQUENCE</scope>
    <source>
        <strain evidence="7">PL_HMW_Pooled</strain>
        <tissue evidence="7">Head</tissue>
    </source>
</reference>
<keyword evidence="2 5" id="KW-0863">Zinc-finger</keyword>